<feature type="DNA-binding region" description="H-T-H motif" evidence="4">
    <location>
        <begin position="34"/>
        <end position="53"/>
    </location>
</feature>
<dbReference type="PRINTS" id="PR00455">
    <property type="entry name" value="HTHTETR"/>
</dbReference>
<dbReference type="InterPro" id="IPR050109">
    <property type="entry name" value="HTH-type_TetR-like_transc_reg"/>
</dbReference>
<keyword evidence="3" id="KW-0804">Transcription</keyword>
<dbReference type="AlphaFoldDB" id="A0A150HUE5"/>
<dbReference type="InterPro" id="IPR009057">
    <property type="entry name" value="Homeodomain-like_sf"/>
</dbReference>
<evidence type="ECO:0000256" key="1">
    <source>
        <dbReference type="ARBA" id="ARBA00023015"/>
    </source>
</evidence>
<dbReference type="PATRIC" id="fig|52133.19.peg.1853"/>
<dbReference type="GO" id="GO:0000976">
    <property type="term" value="F:transcription cis-regulatory region binding"/>
    <property type="evidence" value="ECO:0007669"/>
    <property type="project" value="TreeGrafter"/>
</dbReference>
<dbReference type="FunFam" id="1.10.10.60:FF:000141">
    <property type="entry name" value="TetR family transcriptional regulator"/>
    <property type="match status" value="1"/>
</dbReference>
<evidence type="ECO:0000256" key="4">
    <source>
        <dbReference type="PROSITE-ProRule" id="PRU00335"/>
    </source>
</evidence>
<dbReference type="RefSeq" id="WP_061524772.1">
    <property type="nucleotide sequence ID" value="NZ_JRHX01000052.1"/>
</dbReference>
<sequence>MARNKRLQDREEKQKEIMNAARTLFLNEGYEATSMNRIANIAGVAPNTIYWYFKDKDELLVNILNTELIDRFSTYIELQTKNIVERILWVIDQFKLVKQLVTTVHARLHLSPEIYIWHERFHILVENLLRQELIQSGVEEGGIEAKVKIAIFTVEGLLAHELTDDEKHAICSELFKL</sequence>
<dbReference type="Pfam" id="PF00440">
    <property type="entry name" value="TetR_N"/>
    <property type="match status" value="1"/>
</dbReference>
<dbReference type="PANTHER" id="PTHR30055">
    <property type="entry name" value="HTH-TYPE TRANSCRIPTIONAL REGULATOR RUTR"/>
    <property type="match status" value="1"/>
</dbReference>
<evidence type="ECO:0000259" key="5">
    <source>
        <dbReference type="PROSITE" id="PS50977"/>
    </source>
</evidence>
<gene>
    <name evidence="6" type="primary">acrR_2</name>
    <name evidence="6" type="ORF">AVENLUH13518_01825</name>
</gene>
<name>A0A150HUE5_9GAMM</name>
<dbReference type="InterPro" id="IPR001647">
    <property type="entry name" value="HTH_TetR"/>
</dbReference>
<dbReference type="GO" id="GO:0003700">
    <property type="term" value="F:DNA-binding transcription factor activity"/>
    <property type="evidence" value="ECO:0007669"/>
    <property type="project" value="TreeGrafter"/>
</dbReference>
<organism evidence="6 7">
    <name type="scientific">Acinetobacter venetianus</name>
    <dbReference type="NCBI Taxonomy" id="52133"/>
    <lineage>
        <taxon>Bacteria</taxon>
        <taxon>Pseudomonadati</taxon>
        <taxon>Pseudomonadota</taxon>
        <taxon>Gammaproteobacteria</taxon>
        <taxon>Moraxellales</taxon>
        <taxon>Moraxellaceae</taxon>
        <taxon>Acinetobacter</taxon>
    </lineage>
</organism>
<dbReference type="EMBL" id="JRHX01000052">
    <property type="protein sequence ID" value="KXZ70560.1"/>
    <property type="molecule type" value="Genomic_DNA"/>
</dbReference>
<dbReference type="PROSITE" id="PS50977">
    <property type="entry name" value="HTH_TETR_2"/>
    <property type="match status" value="1"/>
</dbReference>
<proteinExistence type="predicted"/>
<feature type="domain" description="HTH tetR-type" evidence="5">
    <location>
        <begin position="11"/>
        <end position="71"/>
    </location>
</feature>
<accession>A0A150HUE5</accession>
<reference evidence="6 7" key="1">
    <citation type="journal article" date="2016" name="Sci. Rep.">
        <title>Genomic and phenotypic characterization of the species Acinetobacter venetianus.</title>
        <authorList>
            <person name="Fondi M."/>
            <person name="Maida I."/>
            <person name="Perrin E."/>
            <person name="Orlandini V."/>
            <person name="La Torre L."/>
            <person name="Bosi E."/>
            <person name="Negroni A."/>
            <person name="Zanaroli G."/>
            <person name="Fava F."/>
            <person name="Decorosi F."/>
            <person name="Giovannetti L."/>
            <person name="Viti C."/>
            <person name="Vaneechoutte M."/>
            <person name="Dijkshoorn L."/>
            <person name="Fani R."/>
        </authorList>
    </citation>
    <scope>NUCLEOTIDE SEQUENCE [LARGE SCALE GENOMIC DNA]</scope>
    <source>
        <strain evidence="6 7">LUH13518</strain>
    </source>
</reference>
<dbReference type="PANTHER" id="PTHR30055:SF211">
    <property type="entry name" value="TRANSCRIPTIONAL REGULATOR, TETR FAMILY"/>
    <property type="match status" value="1"/>
</dbReference>
<keyword evidence="2 4" id="KW-0238">DNA-binding</keyword>
<protein>
    <submittedName>
        <fullName evidence="6">HTH-type transcriptional regulator AcrR</fullName>
    </submittedName>
</protein>
<dbReference type="Proteomes" id="UP000075544">
    <property type="component" value="Unassembled WGS sequence"/>
</dbReference>
<keyword evidence="1" id="KW-0805">Transcription regulation</keyword>
<dbReference type="Gene3D" id="1.10.357.10">
    <property type="entry name" value="Tetracycline Repressor, domain 2"/>
    <property type="match status" value="1"/>
</dbReference>
<evidence type="ECO:0000256" key="2">
    <source>
        <dbReference type="ARBA" id="ARBA00023125"/>
    </source>
</evidence>
<evidence type="ECO:0000313" key="6">
    <source>
        <dbReference type="EMBL" id="KXZ70560.1"/>
    </source>
</evidence>
<comment type="caution">
    <text evidence="6">The sequence shown here is derived from an EMBL/GenBank/DDBJ whole genome shotgun (WGS) entry which is preliminary data.</text>
</comment>
<evidence type="ECO:0000313" key="7">
    <source>
        <dbReference type="Proteomes" id="UP000075544"/>
    </source>
</evidence>
<evidence type="ECO:0000256" key="3">
    <source>
        <dbReference type="ARBA" id="ARBA00023163"/>
    </source>
</evidence>
<dbReference type="SUPFAM" id="SSF46689">
    <property type="entry name" value="Homeodomain-like"/>
    <property type="match status" value="1"/>
</dbReference>